<protein>
    <submittedName>
        <fullName evidence="2">Uncharacterized protein</fullName>
    </submittedName>
</protein>
<reference evidence="2" key="1">
    <citation type="journal article" date="2015" name="Nature">
        <title>Complex archaea that bridge the gap between prokaryotes and eukaryotes.</title>
        <authorList>
            <person name="Spang A."/>
            <person name="Saw J.H."/>
            <person name="Jorgensen S.L."/>
            <person name="Zaremba-Niedzwiedzka K."/>
            <person name="Martijn J."/>
            <person name="Lind A.E."/>
            <person name="van Eijk R."/>
            <person name="Schleper C."/>
            <person name="Guy L."/>
            <person name="Ettema T.J."/>
        </authorList>
    </citation>
    <scope>NUCLEOTIDE SEQUENCE</scope>
</reference>
<keyword evidence="1" id="KW-1133">Transmembrane helix</keyword>
<keyword evidence="1" id="KW-0812">Transmembrane</keyword>
<accession>A0A0F9TDB2</accession>
<feature type="transmembrane region" description="Helical" evidence="1">
    <location>
        <begin position="21"/>
        <end position="41"/>
    </location>
</feature>
<feature type="transmembrane region" description="Helical" evidence="1">
    <location>
        <begin position="101"/>
        <end position="126"/>
    </location>
</feature>
<comment type="caution">
    <text evidence="2">The sequence shown here is derived from an EMBL/GenBank/DDBJ whole genome shotgun (WGS) entry which is preliminary data.</text>
</comment>
<gene>
    <name evidence="2" type="ORF">LCGC14_0363560</name>
</gene>
<name>A0A0F9TDB2_9ZZZZ</name>
<evidence type="ECO:0000256" key="1">
    <source>
        <dbReference type="SAM" id="Phobius"/>
    </source>
</evidence>
<sequence length="135" mass="14646">MNKRTKRIFKDNELRAKRPNWKPLIYACGGFAIFLLFWVVVMNSGSDDLTSSTREGIAKGRQSVEDLKESIYTQEVEEVEQHDDTEGSPLSGLSDNSLAELAPGVVALIVILGVFGAVAAIVYAVVGIMRGGGMI</sequence>
<keyword evidence="1" id="KW-0472">Membrane</keyword>
<dbReference type="AlphaFoldDB" id="A0A0F9TDB2"/>
<organism evidence="2">
    <name type="scientific">marine sediment metagenome</name>
    <dbReference type="NCBI Taxonomy" id="412755"/>
    <lineage>
        <taxon>unclassified sequences</taxon>
        <taxon>metagenomes</taxon>
        <taxon>ecological metagenomes</taxon>
    </lineage>
</organism>
<dbReference type="EMBL" id="LAZR01000284">
    <property type="protein sequence ID" value="KKN77159.1"/>
    <property type="molecule type" value="Genomic_DNA"/>
</dbReference>
<evidence type="ECO:0000313" key="2">
    <source>
        <dbReference type="EMBL" id="KKN77159.1"/>
    </source>
</evidence>
<proteinExistence type="predicted"/>